<dbReference type="PANTHER" id="PTHR38926:SF72">
    <property type="entry name" value="IM:7136021-RELATED"/>
    <property type="match status" value="1"/>
</dbReference>
<dbReference type="Proteomes" id="UP001488805">
    <property type="component" value="Unassembled WGS sequence"/>
</dbReference>
<dbReference type="Gene3D" id="3.80.10.10">
    <property type="entry name" value="Ribonuclease Inhibitor"/>
    <property type="match status" value="1"/>
</dbReference>
<dbReference type="SUPFAM" id="SSF81383">
    <property type="entry name" value="F-box domain"/>
    <property type="match status" value="1"/>
</dbReference>
<dbReference type="SUPFAM" id="SSF52047">
    <property type="entry name" value="RNI-like"/>
    <property type="match status" value="1"/>
</dbReference>
<evidence type="ECO:0000313" key="3">
    <source>
        <dbReference type="Proteomes" id="UP001488805"/>
    </source>
</evidence>
<evidence type="ECO:0000259" key="1">
    <source>
        <dbReference type="PROSITE" id="PS50181"/>
    </source>
</evidence>
<proteinExistence type="predicted"/>
<protein>
    <recommendedName>
        <fullName evidence="1">F-box domain-containing protein</fullName>
    </recommendedName>
</protein>
<dbReference type="InterPro" id="IPR036047">
    <property type="entry name" value="F-box-like_dom_sf"/>
</dbReference>
<dbReference type="AlphaFoldDB" id="A0AAW1F6Z2"/>
<dbReference type="InterPro" id="IPR032675">
    <property type="entry name" value="LRR_dom_sf"/>
</dbReference>
<gene>
    <name evidence="2" type="ORF">VZT92_013431</name>
</gene>
<dbReference type="InterPro" id="IPR001810">
    <property type="entry name" value="F-box_dom"/>
</dbReference>
<dbReference type="Pfam" id="PF12937">
    <property type="entry name" value="F-box-like"/>
    <property type="match status" value="1"/>
</dbReference>
<feature type="domain" description="F-box" evidence="1">
    <location>
        <begin position="2"/>
        <end position="48"/>
    </location>
</feature>
<evidence type="ECO:0000313" key="2">
    <source>
        <dbReference type="EMBL" id="KAK9529329.1"/>
    </source>
</evidence>
<comment type="caution">
    <text evidence="2">The sequence shown here is derived from an EMBL/GenBank/DDBJ whole genome shotgun (WGS) entry which is preliminary data.</text>
</comment>
<dbReference type="PANTHER" id="PTHR38926">
    <property type="entry name" value="F-BOX DOMAIN CONTAINING PROTEIN, EXPRESSED"/>
    <property type="match status" value="1"/>
</dbReference>
<accession>A0AAW1F6Z2</accession>
<name>A0AAW1F6Z2_ZOAVI</name>
<sequence length="436" mass="49033">MAQPVLQLPSEIWNHVFGYLSPADKFSARASCKYFRKLVDHGSLWKDWSVVLGFHKGTYNSRFWATLRRRKVTSVVIRSTKAKDWKQLSQSLPSLTTVVMDRSSHASLDCIKDFPHLKRLAIRSSHTSLLLDASTVLQPQQLTHLSMCDVTFPTAGMAGFMSAVSPFTNLTSLVCHQMGIFEETIWMVHSILDRLPKLKHLSLSVVQTRCAFHNISRPTPGPLGGADAPVLSSLELIDCIDHSLPEDAMRLMPGLKTLAVFYRRSHQETPERRPSPDGHHLRAWLSDLPQLSTLVIAKGPPVKKYVTSIPATVTGLTLCVAGLSSEDMAAVAVQVPHLLHLHIDPWPSHLGARTAQIPQLFPKLKSLKLRHEHVPERDFLHLHQLQDLEYLEILDSRPQLSKLADKLQALTKYRLQVTTSPHRRDVWSCPCVGQVY</sequence>
<dbReference type="SMART" id="SM00256">
    <property type="entry name" value="FBOX"/>
    <property type="match status" value="1"/>
</dbReference>
<dbReference type="PROSITE" id="PS50181">
    <property type="entry name" value="FBOX"/>
    <property type="match status" value="1"/>
</dbReference>
<keyword evidence="3" id="KW-1185">Reference proteome</keyword>
<organism evidence="2 3">
    <name type="scientific">Zoarces viviparus</name>
    <name type="common">Viviparous eelpout</name>
    <name type="synonym">Blennius viviparus</name>
    <dbReference type="NCBI Taxonomy" id="48416"/>
    <lineage>
        <taxon>Eukaryota</taxon>
        <taxon>Metazoa</taxon>
        <taxon>Chordata</taxon>
        <taxon>Craniata</taxon>
        <taxon>Vertebrata</taxon>
        <taxon>Euteleostomi</taxon>
        <taxon>Actinopterygii</taxon>
        <taxon>Neopterygii</taxon>
        <taxon>Teleostei</taxon>
        <taxon>Neoteleostei</taxon>
        <taxon>Acanthomorphata</taxon>
        <taxon>Eupercaria</taxon>
        <taxon>Perciformes</taxon>
        <taxon>Cottioidei</taxon>
        <taxon>Zoarcales</taxon>
        <taxon>Zoarcidae</taxon>
        <taxon>Zoarcinae</taxon>
        <taxon>Zoarces</taxon>
    </lineage>
</organism>
<dbReference type="EMBL" id="JBCEZU010000111">
    <property type="protein sequence ID" value="KAK9529329.1"/>
    <property type="molecule type" value="Genomic_DNA"/>
</dbReference>
<dbReference type="Gene3D" id="1.20.1280.50">
    <property type="match status" value="1"/>
</dbReference>
<reference evidence="2 3" key="1">
    <citation type="journal article" date="2024" name="Genome Biol. Evol.">
        <title>Chromosome-level genome assembly of the viviparous eelpout Zoarces viviparus.</title>
        <authorList>
            <person name="Fuhrmann N."/>
            <person name="Brasseur M.V."/>
            <person name="Bakowski C.E."/>
            <person name="Podsiadlowski L."/>
            <person name="Prost S."/>
            <person name="Krehenwinkel H."/>
            <person name="Mayer C."/>
        </authorList>
    </citation>
    <scope>NUCLEOTIDE SEQUENCE [LARGE SCALE GENOMIC DNA]</scope>
    <source>
        <strain evidence="2">NO-MEL_2022_Ind0_liver</strain>
    </source>
</reference>